<feature type="domain" description="FAS1" evidence="1">
    <location>
        <begin position="44"/>
        <end position="186"/>
    </location>
</feature>
<dbReference type="GO" id="GO:0030198">
    <property type="term" value="P:extracellular matrix organization"/>
    <property type="evidence" value="ECO:0007669"/>
    <property type="project" value="TreeGrafter"/>
</dbReference>
<dbReference type="PROSITE" id="PS50213">
    <property type="entry name" value="FAS1"/>
    <property type="match status" value="1"/>
</dbReference>
<evidence type="ECO:0000259" key="1">
    <source>
        <dbReference type="PROSITE" id="PS50213"/>
    </source>
</evidence>
<evidence type="ECO:0000313" key="2">
    <source>
        <dbReference type="EMBL" id="SHI81760.1"/>
    </source>
</evidence>
<dbReference type="Gene3D" id="2.30.180.10">
    <property type="entry name" value="FAS1 domain"/>
    <property type="match status" value="1"/>
</dbReference>
<name>A0A1M6E8T7_9FLAO</name>
<dbReference type="SUPFAM" id="SSF82153">
    <property type="entry name" value="FAS1 domain"/>
    <property type="match status" value="1"/>
</dbReference>
<dbReference type="InterPro" id="IPR050904">
    <property type="entry name" value="Adhesion/Biosynth-related"/>
</dbReference>
<dbReference type="SMART" id="SM00554">
    <property type="entry name" value="FAS1"/>
    <property type="match status" value="1"/>
</dbReference>
<dbReference type="STRING" id="797419.SAMN05216556_10173"/>
<organism evidence="2 3">
    <name type="scientific">Aequorivita viscosa</name>
    <dbReference type="NCBI Taxonomy" id="797419"/>
    <lineage>
        <taxon>Bacteria</taxon>
        <taxon>Pseudomonadati</taxon>
        <taxon>Bacteroidota</taxon>
        <taxon>Flavobacteriia</taxon>
        <taxon>Flavobacteriales</taxon>
        <taxon>Flavobacteriaceae</taxon>
        <taxon>Aequorivita</taxon>
    </lineage>
</organism>
<dbReference type="Proteomes" id="UP000184172">
    <property type="component" value="Unassembled WGS sequence"/>
</dbReference>
<dbReference type="PANTHER" id="PTHR10900">
    <property type="entry name" value="PERIOSTIN-RELATED"/>
    <property type="match status" value="1"/>
</dbReference>
<dbReference type="InterPro" id="IPR036378">
    <property type="entry name" value="FAS1_dom_sf"/>
</dbReference>
<dbReference type="PANTHER" id="PTHR10900:SF77">
    <property type="entry name" value="FI19380P1"/>
    <property type="match status" value="1"/>
</dbReference>
<dbReference type="InterPro" id="IPR000782">
    <property type="entry name" value="FAS1_domain"/>
</dbReference>
<accession>A0A1M6E8T7</accession>
<dbReference type="GO" id="GO:0050839">
    <property type="term" value="F:cell adhesion molecule binding"/>
    <property type="evidence" value="ECO:0007669"/>
    <property type="project" value="TreeGrafter"/>
</dbReference>
<proteinExistence type="predicted"/>
<dbReference type="GO" id="GO:0007155">
    <property type="term" value="P:cell adhesion"/>
    <property type="evidence" value="ECO:0007669"/>
    <property type="project" value="TreeGrafter"/>
</dbReference>
<dbReference type="RefSeq" id="WP_083540678.1">
    <property type="nucleotide sequence ID" value="NZ_FNNS01000001.1"/>
</dbReference>
<dbReference type="AlphaFoldDB" id="A0A1M6E8T7"/>
<keyword evidence="3" id="KW-1185">Reference proteome</keyword>
<dbReference type="Pfam" id="PF02469">
    <property type="entry name" value="Fasciclin"/>
    <property type="match status" value="1"/>
</dbReference>
<evidence type="ECO:0000313" key="3">
    <source>
        <dbReference type="Proteomes" id="UP000184172"/>
    </source>
</evidence>
<sequence>MMLKNISLLLFIVVCGNLVSAQKYLSKEMPEISEEWNENTFTSTKTFTENIGGAQEFTILSAILKDNSLAKSIENNEMVTVFAFSDAAFSEYSKKEKNALLANKQMMNSVVKYLIVPGRIDKHGLETEAKKHKDQFYLATLLGEKLKVIEEGGQLYLIDMEGRRAAITATNFTHKNGFFHIIDGLVFPNIK</sequence>
<dbReference type="GO" id="GO:0005615">
    <property type="term" value="C:extracellular space"/>
    <property type="evidence" value="ECO:0007669"/>
    <property type="project" value="TreeGrafter"/>
</dbReference>
<reference evidence="3" key="1">
    <citation type="submission" date="2016-11" db="EMBL/GenBank/DDBJ databases">
        <authorList>
            <person name="Varghese N."/>
            <person name="Submissions S."/>
        </authorList>
    </citation>
    <scope>NUCLEOTIDE SEQUENCE [LARGE SCALE GENOMIC DNA]</scope>
    <source>
        <strain evidence="3">DSM 26349</strain>
    </source>
</reference>
<gene>
    <name evidence="2" type="ORF">SAMN04487908_1062</name>
</gene>
<dbReference type="OrthoDB" id="1442729at2"/>
<dbReference type="GO" id="GO:0031012">
    <property type="term" value="C:extracellular matrix"/>
    <property type="evidence" value="ECO:0007669"/>
    <property type="project" value="TreeGrafter"/>
</dbReference>
<protein>
    <submittedName>
        <fullName evidence="2">Uncaracterized surface protein containing fasciclin (FAS1) repeats</fullName>
    </submittedName>
</protein>
<dbReference type="EMBL" id="FQYV01000006">
    <property type="protein sequence ID" value="SHI81760.1"/>
    <property type="molecule type" value="Genomic_DNA"/>
</dbReference>